<proteinExistence type="predicted"/>
<gene>
    <name evidence="1" type="ORF">HF292_011480</name>
</gene>
<dbReference type="Proteomes" id="UP001196097">
    <property type="component" value="Chromosome"/>
</dbReference>
<organism evidence="1 2">
    <name type="scientific">Acidithiobacillus ferruginosus</name>
    <dbReference type="NCBI Taxonomy" id="3063951"/>
    <lineage>
        <taxon>Bacteria</taxon>
        <taxon>Pseudomonadati</taxon>
        <taxon>Pseudomonadota</taxon>
        <taxon>Acidithiobacillia</taxon>
        <taxon>Acidithiobacillales</taxon>
        <taxon>Acidithiobacillaceae</taxon>
        <taxon>Acidithiobacillus</taxon>
    </lineage>
</organism>
<evidence type="ECO:0000313" key="2">
    <source>
        <dbReference type="Proteomes" id="UP001196097"/>
    </source>
</evidence>
<protein>
    <submittedName>
        <fullName evidence="1">Uncharacterized protein</fullName>
    </submittedName>
</protein>
<accession>A0ACD5IG12</accession>
<sequence length="156" mass="16585">MKRKASTLWMAALLTALAATPAWAAWTYIGPAARSVHLTLPTAPALGRASVVTAPAVSSAPFPSPSTLQDRGLLSGVLAHNLHGWNPNRWVPAGHAALRTAIERLLPGHRIRIHPGLMLPTVSWRAGSASVALYHIARTSGILLVVTQRRVYVMAG</sequence>
<evidence type="ECO:0000313" key="1">
    <source>
        <dbReference type="EMBL" id="XRP72413.1"/>
    </source>
</evidence>
<dbReference type="EMBL" id="CP130946">
    <property type="protein sequence ID" value="XRP72413.1"/>
    <property type="molecule type" value="Genomic_DNA"/>
</dbReference>
<keyword evidence="2" id="KW-1185">Reference proteome</keyword>
<reference evidence="1 2" key="1">
    <citation type="journal article" date="2021" name="ISME J.">
        <title>Genomic evolution of the class Acidithiobacillia: deep-branching Proteobacteria living in extreme acidic conditions.</title>
        <authorList>
            <person name="Moya-Beltran A."/>
            <person name="Beard S."/>
            <person name="Rojas-Villalobos C."/>
            <person name="Issotta F."/>
            <person name="Gallardo Y."/>
            <person name="Ulloa R."/>
            <person name="Giaveno A."/>
            <person name="Degli Esposti M."/>
            <person name="Johnson D.B."/>
            <person name="Quatrini R."/>
        </authorList>
    </citation>
    <scope>NUCLEOTIDE SEQUENCE [LARGE SCALE GENOMIC DNA]</scope>
    <source>
        <strain evidence="1 2">CF3</strain>
    </source>
</reference>
<name>A0ACD5IG12_9PROT</name>